<gene>
    <name evidence="7" type="ORF">CEUTPL_LOCUS576</name>
</gene>
<reference evidence="7" key="1">
    <citation type="submission" date="2022-01" db="EMBL/GenBank/DDBJ databases">
        <authorList>
            <person name="King R."/>
        </authorList>
    </citation>
    <scope>NUCLEOTIDE SEQUENCE</scope>
</reference>
<keyword evidence="8" id="KW-1185">Reference proteome</keyword>
<keyword evidence="5" id="KW-0539">Nucleus</keyword>
<dbReference type="AlphaFoldDB" id="A0A9N9QIC0"/>
<dbReference type="PANTHER" id="PTHR14315">
    <property type="entry name" value="SPOT14 FAMILY MEMBER"/>
    <property type="match status" value="1"/>
</dbReference>
<evidence type="ECO:0000256" key="1">
    <source>
        <dbReference type="ARBA" id="ARBA00004123"/>
    </source>
</evidence>
<dbReference type="InterPro" id="IPR009786">
    <property type="entry name" value="Spot_14"/>
</dbReference>
<dbReference type="GO" id="GO:0005829">
    <property type="term" value="C:cytosol"/>
    <property type="evidence" value="ECO:0007669"/>
    <property type="project" value="TreeGrafter"/>
</dbReference>
<dbReference type="Proteomes" id="UP001152799">
    <property type="component" value="Chromosome 1"/>
</dbReference>
<keyword evidence="4" id="KW-0963">Cytoplasm</keyword>
<dbReference type="GO" id="GO:0046890">
    <property type="term" value="P:regulation of lipid biosynthetic process"/>
    <property type="evidence" value="ECO:0007669"/>
    <property type="project" value="TreeGrafter"/>
</dbReference>
<evidence type="ECO:0000313" key="8">
    <source>
        <dbReference type="Proteomes" id="UP001152799"/>
    </source>
</evidence>
<proteinExistence type="inferred from homology"/>
<evidence type="ECO:0000256" key="5">
    <source>
        <dbReference type="ARBA" id="ARBA00023242"/>
    </source>
</evidence>
<protein>
    <recommendedName>
        <fullName evidence="9">Mid1-interacting protein 1</fullName>
    </recommendedName>
</protein>
<dbReference type="Pfam" id="PF07084">
    <property type="entry name" value="Spot_14"/>
    <property type="match status" value="1"/>
</dbReference>
<dbReference type="EMBL" id="OU892277">
    <property type="protein sequence ID" value="CAG9759835.1"/>
    <property type="molecule type" value="Genomic_DNA"/>
</dbReference>
<sequence length="231" mass="26008">MVLLTSEHLTTMNTTYQDKITQSLENSRNCLRRIARNDDTESSPHSIMNVIEKFVKTVNAMDETILVPCRLMDLKVGDDQDPTSDKHNTKNKKHSVQQTLDSTDLFEIYSMLKNVKDGLLWGGQSQQSQDIIQDTTLVPQLPMKGHIRRPSTVSVASTNSSTSALSDSESDASGNENDSGIEEVVQEECHTERIAHDFQRHLTGLTSSLRQMTEAAQYLTWRYQHDIDGPV</sequence>
<dbReference type="InterPro" id="IPR053719">
    <property type="entry name" value="Lipogen_MT_Stabilize_sf"/>
</dbReference>
<name>A0A9N9QIC0_9CUCU</name>
<evidence type="ECO:0000256" key="3">
    <source>
        <dbReference type="ARBA" id="ARBA00009488"/>
    </source>
</evidence>
<comment type="subcellular location">
    <subcellularLocation>
        <location evidence="2">Cytoplasm</location>
    </subcellularLocation>
    <subcellularLocation>
        <location evidence="1">Nucleus</location>
    </subcellularLocation>
</comment>
<comment type="similarity">
    <text evidence="3">Belongs to the SPOT14 family.</text>
</comment>
<evidence type="ECO:0000256" key="4">
    <source>
        <dbReference type="ARBA" id="ARBA00022490"/>
    </source>
</evidence>
<dbReference type="PANTHER" id="PTHR14315:SF17">
    <property type="entry name" value="MIP21584P"/>
    <property type="match status" value="1"/>
</dbReference>
<accession>A0A9N9QIC0</accession>
<dbReference type="GO" id="GO:0005634">
    <property type="term" value="C:nucleus"/>
    <property type="evidence" value="ECO:0007669"/>
    <property type="project" value="UniProtKB-SubCell"/>
</dbReference>
<organism evidence="7 8">
    <name type="scientific">Ceutorhynchus assimilis</name>
    <name type="common">cabbage seed weevil</name>
    <dbReference type="NCBI Taxonomy" id="467358"/>
    <lineage>
        <taxon>Eukaryota</taxon>
        <taxon>Metazoa</taxon>
        <taxon>Ecdysozoa</taxon>
        <taxon>Arthropoda</taxon>
        <taxon>Hexapoda</taxon>
        <taxon>Insecta</taxon>
        <taxon>Pterygota</taxon>
        <taxon>Neoptera</taxon>
        <taxon>Endopterygota</taxon>
        <taxon>Coleoptera</taxon>
        <taxon>Polyphaga</taxon>
        <taxon>Cucujiformia</taxon>
        <taxon>Curculionidae</taxon>
        <taxon>Ceutorhynchinae</taxon>
        <taxon>Ceutorhynchus</taxon>
    </lineage>
</organism>
<evidence type="ECO:0008006" key="9">
    <source>
        <dbReference type="Google" id="ProtNLM"/>
    </source>
</evidence>
<feature type="compositionally biased region" description="Low complexity" evidence="6">
    <location>
        <begin position="151"/>
        <end position="173"/>
    </location>
</feature>
<dbReference type="Gene3D" id="6.10.140.1610">
    <property type="match status" value="1"/>
</dbReference>
<dbReference type="OrthoDB" id="5951908at2759"/>
<evidence type="ECO:0000313" key="7">
    <source>
        <dbReference type="EMBL" id="CAG9759835.1"/>
    </source>
</evidence>
<feature type="region of interest" description="Disordered" evidence="6">
    <location>
        <begin position="143"/>
        <end position="180"/>
    </location>
</feature>
<evidence type="ECO:0000256" key="6">
    <source>
        <dbReference type="SAM" id="MobiDB-lite"/>
    </source>
</evidence>
<evidence type="ECO:0000256" key="2">
    <source>
        <dbReference type="ARBA" id="ARBA00004496"/>
    </source>
</evidence>